<evidence type="ECO:0000256" key="8">
    <source>
        <dbReference type="ARBA" id="ARBA00066472"/>
    </source>
</evidence>
<dbReference type="GO" id="GO:0005829">
    <property type="term" value="C:cytosol"/>
    <property type="evidence" value="ECO:0007669"/>
    <property type="project" value="TreeGrafter"/>
</dbReference>
<comment type="similarity">
    <text evidence="9">Belongs to the HAD-like hydrolase superfamily. PhnX family.</text>
</comment>
<dbReference type="EC" id="3.11.1.1" evidence="8 9"/>
<dbReference type="EMBL" id="MAYT01000012">
    <property type="protein sequence ID" value="OCA89131.1"/>
    <property type="molecule type" value="Genomic_DNA"/>
</dbReference>
<evidence type="ECO:0000256" key="4">
    <source>
        <dbReference type="ARBA" id="ARBA00022842"/>
    </source>
</evidence>
<dbReference type="CDD" id="cd02586">
    <property type="entry name" value="HAD_PHN"/>
    <property type="match status" value="1"/>
</dbReference>
<keyword evidence="11" id="KW-1185">Reference proteome</keyword>
<keyword evidence="2 9" id="KW-0479">Metal-binding</keyword>
<dbReference type="SUPFAM" id="SSF56784">
    <property type="entry name" value="HAD-like"/>
    <property type="match status" value="1"/>
</dbReference>
<dbReference type="InterPro" id="IPR006439">
    <property type="entry name" value="HAD-SF_hydro_IA"/>
</dbReference>
<reference evidence="11" key="1">
    <citation type="submission" date="2016-05" db="EMBL/GenBank/DDBJ databases">
        <authorList>
            <person name="Liu B."/>
            <person name="Wang J."/>
            <person name="Zhu Y."/>
            <person name="Liu G."/>
            <person name="Chen Q."/>
            <person name="Chen Z."/>
            <person name="Lan J."/>
            <person name="Che J."/>
            <person name="Ge C."/>
            <person name="Shi H."/>
            <person name="Pan Z."/>
            <person name="Liu X."/>
        </authorList>
    </citation>
    <scope>NUCLEOTIDE SEQUENCE [LARGE SCALE GENOMIC DNA]</scope>
    <source>
        <strain evidence="11">FJAT-27215</strain>
    </source>
</reference>
<dbReference type="SFLD" id="SFLDS00003">
    <property type="entry name" value="Haloacid_Dehalogenase"/>
    <property type="match status" value="1"/>
</dbReference>
<evidence type="ECO:0000256" key="3">
    <source>
        <dbReference type="ARBA" id="ARBA00022801"/>
    </source>
</evidence>
<evidence type="ECO:0000313" key="10">
    <source>
        <dbReference type="EMBL" id="OCA89131.1"/>
    </source>
</evidence>
<dbReference type="Gene3D" id="1.10.150.240">
    <property type="entry name" value="Putative phosphatase, domain 2"/>
    <property type="match status" value="1"/>
</dbReference>
<dbReference type="InterPro" id="IPR036412">
    <property type="entry name" value="HAD-like_sf"/>
</dbReference>
<evidence type="ECO:0000256" key="6">
    <source>
        <dbReference type="ARBA" id="ARBA00052005"/>
    </source>
</evidence>
<feature type="binding site" evidence="9">
    <location>
        <position position="19"/>
    </location>
    <ligand>
        <name>Mg(2+)</name>
        <dbReference type="ChEBI" id="CHEBI:18420"/>
    </ligand>
</feature>
<evidence type="ECO:0000256" key="1">
    <source>
        <dbReference type="ARBA" id="ARBA00011738"/>
    </source>
</evidence>
<evidence type="ECO:0000256" key="7">
    <source>
        <dbReference type="ARBA" id="ARBA00056573"/>
    </source>
</evidence>
<evidence type="ECO:0000256" key="9">
    <source>
        <dbReference type="HAMAP-Rule" id="MF_01375"/>
    </source>
</evidence>
<dbReference type="GO" id="GO:0050194">
    <property type="term" value="F:phosphonoacetaldehyde hydrolase activity"/>
    <property type="evidence" value="ECO:0007669"/>
    <property type="project" value="UniProtKB-UniRule"/>
</dbReference>
<keyword evidence="3 9" id="KW-0378">Hydrolase</keyword>
<proteinExistence type="inferred from homology"/>
<dbReference type="SFLD" id="SFLDG01129">
    <property type="entry name" value="C1.5:_HAD__Beta-PGM__Phosphata"/>
    <property type="match status" value="1"/>
</dbReference>
<feature type="binding site" evidence="9">
    <location>
        <position position="191"/>
    </location>
    <ligand>
        <name>Mg(2+)</name>
        <dbReference type="ChEBI" id="CHEBI:18420"/>
    </ligand>
</feature>
<keyword evidence="5 9" id="KW-0704">Schiff base</keyword>
<evidence type="ECO:0000256" key="5">
    <source>
        <dbReference type="ARBA" id="ARBA00023270"/>
    </source>
</evidence>
<dbReference type="PANTHER" id="PTHR43434">
    <property type="entry name" value="PHOSPHOGLYCOLATE PHOSPHATASE"/>
    <property type="match status" value="1"/>
</dbReference>
<dbReference type="InterPro" id="IPR023214">
    <property type="entry name" value="HAD_sf"/>
</dbReference>
<dbReference type="Gene3D" id="3.40.50.1000">
    <property type="entry name" value="HAD superfamily/HAD-like"/>
    <property type="match status" value="1"/>
</dbReference>
<dbReference type="NCBIfam" id="TIGR01422">
    <property type="entry name" value="phosphonatase"/>
    <property type="match status" value="1"/>
</dbReference>
<gene>
    <name evidence="9" type="primary">phnX</name>
    <name evidence="10" type="ORF">A8F95_04600</name>
</gene>
<organism evidence="10 11">
    <name type="scientific">Pseudobacillus wudalianchiensis</name>
    <dbReference type="NCBI Taxonomy" id="1743143"/>
    <lineage>
        <taxon>Bacteria</taxon>
        <taxon>Bacillati</taxon>
        <taxon>Bacillota</taxon>
        <taxon>Bacilli</taxon>
        <taxon>Bacillales</taxon>
        <taxon>Bacillaceae</taxon>
        <taxon>Pseudobacillus</taxon>
    </lineage>
</organism>
<comment type="subunit">
    <text evidence="1 9">Homodimer.</text>
</comment>
<protein>
    <recommendedName>
        <fullName evidence="8 9">Phosphonoacetaldehyde hydrolase</fullName>
        <shortName evidence="9">Phosphonatase</shortName>
        <ecNumber evidence="8 9">3.11.1.1</ecNumber>
    </recommendedName>
    <alternativeName>
        <fullName evidence="9">Phosphonoacetaldehyde phosphonohydrolase</fullName>
    </alternativeName>
</protein>
<dbReference type="GO" id="GO:0000287">
    <property type="term" value="F:magnesium ion binding"/>
    <property type="evidence" value="ECO:0007669"/>
    <property type="project" value="UniProtKB-UniRule"/>
</dbReference>
<dbReference type="NCBIfam" id="TIGR01549">
    <property type="entry name" value="HAD-SF-IA-v1"/>
    <property type="match status" value="1"/>
</dbReference>
<dbReference type="Pfam" id="PF00702">
    <property type="entry name" value="Hydrolase"/>
    <property type="match status" value="1"/>
</dbReference>
<feature type="active site" description="Nucleophile" evidence="9">
    <location>
        <position position="17"/>
    </location>
</feature>
<evidence type="ECO:0000256" key="2">
    <source>
        <dbReference type="ARBA" id="ARBA00022723"/>
    </source>
</evidence>
<comment type="catalytic activity">
    <reaction evidence="6 9">
        <text>phosphonoacetaldehyde + H2O = acetaldehyde + phosphate + H(+)</text>
        <dbReference type="Rhea" id="RHEA:18905"/>
        <dbReference type="ChEBI" id="CHEBI:15343"/>
        <dbReference type="ChEBI" id="CHEBI:15377"/>
        <dbReference type="ChEBI" id="CHEBI:15378"/>
        <dbReference type="ChEBI" id="CHEBI:43474"/>
        <dbReference type="ChEBI" id="CHEBI:58383"/>
        <dbReference type="EC" id="3.11.1.1"/>
    </reaction>
</comment>
<dbReference type="Proteomes" id="UP000092578">
    <property type="component" value="Unassembled WGS sequence"/>
</dbReference>
<dbReference type="InterPro" id="IPR050155">
    <property type="entry name" value="HAD-like_hydrolase_sf"/>
</dbReference>
<dbReference type="GO" id="GO:0008967">
    <property type="term" value="F:phosphoglycolate phosphatase activity"/>
    <property type="evidence" value="ECO:0007669"/>
    <property type="project" value="TreeGrafter"/>
</dbReference>
<dbReference type="InterPro" id="IPR023198">
    <property type="entry name" value="PGP-like_dom2"/>
</dbReference>
<dbReference type="GO" id="GO:0006281">
    <property type="term" value="P:DNA repair"/>
    <property type="evidence" value="ECO:0007669"/>
    <property type="project" value="TreeGrafter"/>
</dbReference>
<sequence length="279" mass="31230">MIPLNRCTHRVEAVIFDWAGTMVDYGCLAPLEVFKAIFKKRGINVLDEEAREPMGLQKLEHIREMCSMPRISRLWRDMYGREPEERDINALYADFEPMLFSILPAYSNPIPGAVELVERLRNAGIKIGSTTGYTSEMIAIVKQEAKKKGYAPDSLVTSSQVPAGRPFPWMFYQNAINLEVYPMNRMVKVGDTVSDIKEGLNAGAWSVGVIKGSSELGLTKEEVQTMDPALLAEKMKAVAETFTEAGAHYVIESIGELDELLPKINRRLANDEPSLLRGF</sequence>
<feature type="active site" description="Schiff-base intermediate with substrate" evidence="9">
    <location>
        <position position="58"/>
    </location>
</feature>
<feature type="binding site" evidence="9">
    <location>
        <position position="17"/>
    </location>
    <ligand>
        <name>Mg(2+)</name>
        <dbReference type="ChEBI" id="CHEBI:18420"/>
    </ligand>
</feature>
<comment type="cofactor">
    <cofactor evidence="9">
        <name>Mg(2+)</name>
        <dbReference type="ChEBI" id="CHEBI:18420"/>
    </cofactor>
    <text evidence="9">Binds 1 Mg(2+) ion per subunit.</text>
</comment>
<dbReference type="PANTHER" id="PTHR43434:SF19">
    <property type="entry name" value="PHOSPHONOACETALDEHYDE HYDROLASE"/>
    <property type="match status" value="1"/>
</dbReference>
<dbReference type="HAMAP" id="MF_01375">
    <property type="entry name" value="PhnX"/>
    <property type="match status" value="1"/>
</dbReference>
<comment type="caution">
    <text evidence="10">The sequence shown here is derived from an EMBL/GenBank/DDBJ whole genome shotgun (WGS) entry which is preliminary data.</text>
</comment>
<accession>A0A1B9AZC3</accession>
<dbReference type="AlphaFoldDB" id="A0A1B9AZC3"/>
<dbReference type="GO" id="GO:0019700">
    <property type="term" value="P:organic phosphonate catabolic process"/>
    <property type="evidence" value="ECO:0007669"/>
    <property type="project" value="InterPro"/>
</dbReference>
<evidence type="ECO:0000313" key="11">
    <source>
        <dbReference type="Proteomes" id="UP000092578"/>
    </source>
</evidence>
<dbReference type="InterPro" id="IPR006323">
    <property type="entry name" value="Phosphonoacetald_hydro"/>
</dbReference>
<dbReference type="FunFam" id="1.10.150.240:FF:000006">
    <property type="entry name" value="Phosphonoacetaldehyde hydrolase"/>
    <property type="match status" value="1"/>
</dbReference>
<keyword evidence="4 9" id="KW-0460">Magnesium</keyword>
<name>A0A1B9AZC3_9BACI</name>
<dbReference type="SFLD" id="SFLDG01135">
    <property type="entry name" value="C1.5.6:_HAD__Beta-PGM__Phospha"/>
    <property type="match status" value="1"/>
</dbReference>
<comment type="function">
    <text evidence="7 9">Involved in phosphonate degradation.</text>
</comment>